<dbReference type="AlphaFoldDB" id="A0AAW2INS5"/>
<sequence length="174" mass="19748">MSHLLNEESQTSEKTIMGPNVLTTTPPLEMGLKENNFYALLSYRYLKLVLMTKQDPCPEVFSRNNLKEAKDHLLDAQVKASEEASRVQSTMTKLEYFEKEIVNLKEQRTSLCANLKGQKQLSHDVQAKVHEIEKDIAALENTTPLNDAIVEDLESSKANLEVLKEDLKSLNPFN</sequence>
<reference evidence="3" key="1">
    <citation type="submission" date="2020-06" db="EMBL/GenBank/DDBJ databases">
        <authorList>
            <person name="Li T."/>
            <person name="Hu X."/>
            <person name="Zhang T."/>
            <person name="Song X."/>
            <person name="Zhang H."/>
            <person name="Dai N."/>
            <person name="Sheng W."/>
            <person name="Hou X."/>
            <person name="Wei L."/>
        </authorList>
    </citation>
    <scope>NUCLEOTIDE SEQUENCE</scope>
    <source>
        <strain evidence="3">G01</strain>
        <tissue evidence="3">Leaf</tissue>
    </source>
</reference>
<feature type="coiled-coil region" evidence="1">
    <location>
        <begin position="87"/>
        <end position="170"/>
    </location>
</feature>
<evidence type="ECO:0000313" key="3">
    <source>
        <dbReference type="EMBL" id="KAL0283779.1"/>
    </source>
</evidence>
<accession>A0AAW2INS5</accession>
<dbReference type="EMBL" id="JACGWK010001697">
    <property type="protein sequence ID" value="KAL0283779.1"/>
    <property type="molecule type" value="Genomic_DNA"/>
</dbReference>
<comment type="caution">
    <text evidence="3">The sequence shown here is derived from an EMBL/GenBank/DDBJ whole genome shotgun (WGS) entry which is preliminary data.</text>
</comment>
<protein>
    <submittedName>
        <fullName evidence="3">Uncharacterized protein</fullName>
    </submittedName>
</protein>
<keyword evidence="1" id="KW-0175">Coiled coil</keyword>
<reference evidence="3" key="2">
    <citation type="journal article" date="2024" name="Plant">
        <title>Genomic evolution and insights into agronomic trait innovations of Sesamum species.</title>
        <authorList>
            <person name="Miao H."/>
            <person name="Wang L."/>
            <person name="Qu L."/>
            <person name="Liu H."/>
            <person name="Sun Y."/>
            <person name="Le M."/>
            <person name="Wang Q."/>
            <person name="Wei S."/>
            <person name="Zheng Y."/>
            <person name="Lin W."/>
            <person name="Duan Y."/>
            <person name="Cao H."/>
            <person name="Xiong S."/>
            <person name="Wang X."/>
            <person name="Wei L."/>
            <person name="Li C."/>
            <person name="Ma Q."/>
            <person name="Ju M."/>
            <person name="Zhao R."/>
            <person name="Li G."/>
            <person name="Mu C."/>
            <person name="Tian Q."/>
            <person name="Mei H."/>
            <person name="Zhang T."/>
            <person name="Gao T."/>
            <person name="Zhang H."/>
        </authorList>
    </citation>
    <scope>NUCLEOTIDE SEQUENCE</scope>
    <source>
        <strain evidence="3">G01</strain>
    </source>
</reference>
<name>A0AAW2INS5_9LAMI</name>
<proteinExistence type="predicted"/>
<evidence type="ECO:0000256" key="2">
    <source>
        <dbReference type="SAM" id="MobiDB-lite"/>
    </source>
</evidence>
<gene>
    <name evidence="3" type="ORF">Sangu_2867500</name>
</gene>
<feature type="region of interest" description="Disordered" evidence="2">
    <location>
        <begin position="1"/>
        <end position="22"/>
    </location>
</feature>
<organism evidence="3">
    <name type="scientific">Sesamum angustifolium</name>
    <dbReference type="NCBI Taxonomy" id="2727405"/>
    <lineage>
        <taxon>Eukaryota</taxon>
        <taxon>Viridiplantae</taxon>
        <taxon>Streptophyta</taxon>
        <taxon>Embryophyta</taxon>
        <taxon>Tracheophyta</taxon>
        <taxon>Spermatophyta</taxon>
        <taxon>Magnoliopsida</taxon>
        <taxon>eudicotyledons</taxon>
        <taxon>Gunneridae</taxon>
        <taxon>Pentapetalae</taxon>
        <taxon>asterids</taxon>
        <taxon>lamiids</taxon>
        <taxon>Lamiales</taxon>
        <taxon>Pedaliaceae</taxon>
        <taxon>Sesamum</taxon>
    </lineage>
</organism>
<evidence type="ECO:0000256" key="1">
    <source>
        <dbReference type="SAM" id="Coils"/>
    </source>
</evidence>